<accession>A0A6A7Y7W8</accession>
<dbReference type="GO" id="GO:0016616">
    <property type="term" value="F:oxidoreductase activity, acting on the CH-OH group of donors, NAD or NADP as acceptor"/>
    <property type="evidence" value="ECO:0007669"/>
    <property type="project" value="TreeGrafter"/>
</dbReference>
<dbReference type="RefSeq" id="WP_153488060.1">
    <property type="nucleotide sequence ID" value="NZ_VWNA01000002.1"/>
</dbReference>
<gene>
    <name evidence="2" type="ORF">F0357_19415</name>
</gene>
<dbReference type="Proteomes" id="UP000332515">
    <property type="component" value="Unassembled WGS sequence"/>
</dbReference>
<proteinExistence type="inferred from homology"/>
<evidence type="ECO:0000256" key="1">
    <source>
        <dbReference type="ARBA" id="ARBA00006484"/>
    </source>
</evidence>
<name>A0A6A7Y7W8_9HYPH</name>
<dbReference type="SUPFAM" id="SSF51735">
    <property type="entry name" value="NAD(P)-binding Rossmann-fold domains"/>
    <property type="match status" value="1"/>
</dbReference>
<dbReference type="InterPro" id="IPR036291">
    <property type="entry name" value="NAD(P)-bd_dom_sf"/>
</dbReference>
<dbReference type="PANTHER" id="PTHR42760">
    <property type="entry name" value="SHORT-CHAIN DEHYDROGENASES/REDUCTASES FAMILY MEMBER"/>
    <property type="match status" value="1"/>
</dbReference>
<dbReference type="Gene3D" id="3.40.50.720">
    <property type="entry name" value="NAD(P)-binding Rossmann-like Domain"/>
    <property type="match status" value="1"/>
</dbReference>
<dbReference type="Pfam" id="PF13561">
    <property type="entry name" value="adh_short_C2"/>
    <property type="match status" value="1"/>
</dbReference>
<dbReference type="InterPro" id="IPR002347">
    <property type="entry name" value="SDR_fam"/>
</dbReference>
<dbReference type="AlphaFoldDB" id="A0A6A7Y7W8"/>
<evidence type="ECO:0000313" key="2">
    <source>
        <dbReference type="EMBL" id="MQT14785.1"/>
    </source>
</evidence>
<protein>
    <submittedName>
        <fullName evidence="2">SDR family oxidoreductase</fullName>
    </submittedName>
</protein>
<sequence length="247" mass="25887">MAKILEGKIALVTGGARGVGCEVVRRLAREGADVAFLYGTSEAAARETEKEAGALGVRAKGYHANLENPETLPDVAKAVLADFGRIDILVNCAGIFTVGMIGDIAFPDYERAMNVNLDSVYYLTSEVSKTMQPGSRIINISSTLAERAGGAAIAVYNATKAGVSSLARSWAHDLGARGILVNAIQPGHINTDMNPDTTDYHHEMVKRIPLARYAEPAEIAGVVAFLAGPDAAYITGATINVDGGLNG</sequence>
<dbReference type="PANTHER" id="PTHR42760:SF50">
    <property type="entry name" value="SHORT-CHAIN DEHYDROGENASE-RELATED"/>
    <property type="match status" value="1"/>
</dbReference>
<dbReference type="EMBL" id="VWNA01000002">
    <property type="protein sequence ID" value="MQT14785.1"/>
    <property type="molecule type" value="Genomic_DNA"/>
</dbReference>
<comment type="caution">
    <text evidence="2">The sequence shown here is derived from an EMBL/GenBank/DDBJ whole genome shotgun (WGS) entry which is preliminary data.</text>
</comment>
<dbReference type="PRINTS" id="PR00080">
    <property type="entry name" value="SDRFAMILY"/>
</dbReference>
<comment type="similarity">
    <text evidence="1">Belongs to the short-chain dehydrogenases/reductases (SDR) family.</text>
</comment>
<dbReference type="PRINTS" id="PR00081">
    <property type="entry name" value="GDHRDH"/>
</dbReference>
<reference evidence="2 3" key="1">
    <citation type="submission" date="2019-09" db="EMBL/GenBank/DDBJ databases">
        <title>Segnochrobactrum spirostomi gen. nov., sp. nov., isolated from the ciliate Spirostomum cf. yagiui and description of a novel family, Segnochrobactraceae fam. nov. within the order Rhizobiales of the class Alphaproteobacteria.</title>
        <authorList>
            <person name="Akter S."/>
            <person name="Shazib S.U.A."/>
            <person name="Shin M.K."/>
        </authorList>
    </citation>
    <scope>NUCLEOTIDE SEQUENCE [LARGE SCALE GENOMIC DNA]</scope>
    <source>
        <strain evidence="2 3">Sp-1</strain>
    </source>
</reference>
<evidence type="ECO:0000313" key="3">
    <source>
        <dbReference type="Proteomes" id="UP000332515"/>
    </source>
</evidence>
<organism evidence="2 3">
    <name type="scientific">Segnochrobactrum spirostomi</name>
    <dbReference type="NCBI Taxonomy" id="2608987"/>
    <lineage>
        <taxon>Bacteria</taxon>
        <taxon>Pseudomonadati</taxon>
        <taxon>Pseudomonadota</taxon>
        <taxon>Alphaproteobacteria</taxon>
        <taxon>Hyphomicrobiales</taxon>
        <taxon>Segnochrobactraceae</taxon>
        <taxon>Segnochrobactrum</taxon>
    </lineage>
</organism>
<dbReference type="FunFam" id="3.40.50.720:FF:000084">
    <property type="entry name" value="Short-chain dehydrogenase reductase"/>
    <property type="match status" value="1"/>
</dbReference>
<keyword evidence="3" id="KW-1185">Reference proteome</keyword>